<comment type="pathway">
    <text evidence="1">Purine metabolism; ppGpp biosynthesis; ppGpp from GTP: step 1/2.</text>
</comment>
<name>C7GGN0_9FIRM</name>
<dbReference type="Gene3D" id="3.30.460.10">
    <property type="entry name" value="Beta Polymerase, domain 2"/>
    <property type="match status" value="1"/>
</dbReference>
<protein>
    <submittedName>
        <fullName evidence="3">RelA/SpoT domain protein</fullName>
    </submittedName>
</protein>
<evidence type="ECO:0000313" key="3">
    <source>
        <dbReference type="EMBL" id="EEU99025.1"/>
    </source>
</evidence>
<sequence length="364" mass="43135">MKIVSKRGRKNAALFAFMRKSFIIDSNAVQNAKTKDKKMITLNDYLYSGDTVFRILKKYSEDLKRAAEENQSEVDLLHYYFLLQIMELLEHNDFLTAQSQKIREFYQYMAKQYPYLSFTFKGRIKSLIRAEAKFNGYIVAYVYDYYLKNHAYPPVDELKERLTRFRDLIAYRIVISMPKCHVRDEREREQEEIRHLYEIANKLKVFLEERGFTVEPAGGVKLSDSPLLNEDVRPYYRDYIVNEESDGYRSLHITFFDNSAHCYVEMQLRTKTMDDIAEIGPANHLGYEKKQERERARRDVIPVGECIYFDEAYERGMKLQQLELSKLDVNMFAAIDNSLINDGCGLYRGRLILPYEHLSRFQND</sequence>
<dbReference type="HOGENOM" id="CLU_843792_0_0_9"/>
<dbReference type="GO" id="GO:0015970">
    <property type="term" value="P:guanosine tetraphosphate biosynthetic process"/>
    <property type="evidence" value="ECO:0007669"/>
    <property type="project" value="UniProtKB-UniPathway"/>
</dbReference>
<dbReference type="InterPro" id="IPR007685">
    <property type="entry name" value="RelA_SpoT"/>
</dbReference>
<feature type="domain" description="RelA/SpoT" evidence="2">
    <location>
        <begin position="191"/>
        <end position="291"/>
    </location>
</feature>
<evidence type="ECO:0000313" key="4">
    <source>
        <dbReference type="Proteomes" id="UP000004828"/>
    </source>
</evidence>
<dbReference type="UniPathway" id="UPA00908">
    <property type="reaction ID" value="UER00884"/>
</dbReference>
<evidence type="ECO:0000259" key="2">
    <source>
        <dbReference type="SMART" id="SM00954"/>
    </source>
</evidence>
<comment type="caution">
    <text evidence="3">The sequence shown here is derived from an EMBL/GenBank/DDBJ whole genome shotgun (WGS) entry which is preliminary data.</text>
</comment>
<reference evidence="3 4" key="1">
    <citation type="submission" date="2009-08" db="EMBL/GenBank/DDBJ databases">
        <authorList>
            <person name="Weinstock G."/>
            <person name="Sodergren E."/>
            <person name="Clifton S."/>
            <person name="Fulton L."/>
            <person name="Fulton B."/>
            <person name="Courtney L."/>
            <person name="Fronick C."/>
            <person name="Harrison M."/>
            <person name="Strong C."/>
            <person name="Farmer C."/>
            <person name="Delahaunty K."/>
            <person name="Markovic C."/>
            <person name="Hall O."/>
            <person name="Minx P."/>
            <person name="Tomlinson C."/>
            <person name="Mitreva M."/>
            <person name="Nelson J."/>
            <person name="Hou S."/>
            <person name="Wollam A."/>
            <person name="Pepin K.H."/>
            <person name="Johnson M."/>
            <person name="Bhonagiri V."/>
            <person name="Nash W.E."/>
            <person name="Warren W."/>
            <person name="Chinwalla A."/>
            <person name="Mardis E.R."/>
            <person name="Wilson R.K."/>
        </authorList>
    </citation>
    <scope>NUCLEOTIDE SEQUENCE [LARGE SCALE GENOMIC DNA]</scope>
    <source>
        <strain evidence="3 4">L1-82</strain>
    </source>
</reference>
<organism evidence="3 4">
    <name type="scientific">Roseburia intestinalis L1-82</name>
    <dbReference type="NCBI Taxonomy" id="536231"/>
    <lineage>
        <taxon>Bacteria</taxon>
        <taxon>Bacillati</taxon>
        <taxon>Bacillota</taxon>
        <taxon>Clostridia</taxon>
        <taxon>Lachnospirales</taxon>
        <taxon>Lachnospiraceae</taxon>
        <taxon>Roseburia</taxon>
    </lineage>
</organism>
<dbReference type="SUPFAM" id="SSF81301">
    <property type="entry name" value="Nucleotidyltransferase"/>
    <property type="match status" value="1"/>
</dbReference>
<dbReference type="InterPro" id="IPR043519">
    <property type="entry name" value="NT_sf"/>
</dbReference>
<accession>C7GGN0</accession>
<proteinExistence type="predicted"/>
<dbReference type="Pfam" id="PF04607">
    <property type="entry name" value="RelA_SpoT"/>
    <property type="match status" value="1"/>
</dbReference>
<dbReference type="SMART" id="SM00954">
    <property type="entry name" value="RelA_SpoT"/>
    <property type="match status" value="1"/>
</dbReference>
<dbReference type="AlphaFoldDB" id="C7GGN0"/>
<dbReference type="Proteomes" id="UP000004828">
    <property type="component" value="Unassembled WGS sequence"/>
</dbReference>
<dbReference type="EMBL" id="ABYJ02000252">
    <property type="protein sequence ID" value="EEU99025.1"/>
    <property type="molecule type" value="Genomic_DNA"/>
</dbReference>
<evidence type="ECO:0000256" key="1">
    <source>
        <dbReference type="ARBA" id="ARBA00004976"/>
    </source>
</evidence>
<gene>
    <name evidence="3" type="ORF">ROSINTL182_09099</name>
</gene>